<gene>
    <name evidence="10" type="primary">rarD</name>
    <name evidence="10" type="ORF">ACFOGH_03335</name>
</gene>
<feature type="transmembrane region" description="Helical" evidence="8">
    <location>
        <begin position="101"/>
        <end position="118"/>
    </location>
</feature>
<evidence type="ECO:0000313" key="11">
    <source>
        <dbReference type="Proteomes" id="UP001595547"/>
    </source>
</evidence>
<evidence type="ECO:0000313" key="10">
    <source>
        <dbReference type="EMBL" id="MFC3180013.1"/>
    </source>
</evidence>
<dbReference type="PANTHER" id="PTHR22911:SF137">
    <property type="entry name" value="SOLUTE CARRIER FAMILY 35 MEMBER G2-RELATED"/>
    <property type="match status" value="1"/>
</dbReference>
<keyword evidence="7 8" id="KW-0472">Membrane</keyword>
<keyword evidence="11" id="KW-1185">Reference proteome</keyword>
<organism evidence="10 11">
    <name type="scientific">Cypionkella sinensis</name>
    <dbReference type="NCBI Taxonomy" id="1756043"/>
    <lineage>
        <taxon>Bacteria</taxon>
        <taxon>Pseudomonadati</taxon>
        <taxon>Pseudomonadota</taxon>
        <taxon>Alphaproteobacteria</taxon>
        <taxon>Rhodobacterales</taxon>
        <taxon>Paracoccaceae</taxon>
        <taxon>Cypionkella</taxon>
    </lineage>
</organism>
<dbReference type="NCBIfam" id="TIGR00688">
    <property type="entry name" value="rarD"/>
    <property type="match status" value="1"/>
</dbReference>
<dbReference type="Proteomes" id="UP001595547">
    <property type="component" value="Unassembled WGS sequence"/>
</dbReference>
<evidence type="ECO:0000256" key="1">
    <source>
        <dbReference type="ARBA" id="ARBA00004651"/>
    </source>
</evidence>
<evidence type="ECO:0000256" key="5">
    <source>
        <dbReference type="ARBA" id="ARBA00022692"/>
    </source>
</evidence>
<dbReference type="InterPro" id="IPR004626">
    <property type="entry name" value="RarD"/>
</dbReference>
<sequence length="309" mass="32772">MTEARKGVLAVVLACLIWGGGPAYYKHLSQVAAPEMLAHRTLWTLLIFGGVLVAQRRLGAVVALLRGPQRGRVLAATLLISVNWFIFIWAVQSGHAVEASLGYYIFPLVAVLIGFAAFGERLALPQALAVGLAALGVALLTHGLGVAPLIALSLAATFASYSALKRGVQASPIVSVTAEVALMAPFALAYLTYAEAGLAGPSAGWFGRDLGISLWLPWTGLITGLPLMLFSYAARRVSMATLGLVQFLNPTLQFLTAVLVFLEPFSRWHMLAFGLIWLALGVYSAASWRQDKALRRASVSVATSGAAVK</sequence>
<evidence type="ECO:0000256" key="2">
    <source>
        <dbReference type="ARBA" id="ARBA00007362"/>
    </source>
</evidence>
<keyword evidence="6 8" id="KW-1133">Transmembrane helix</keyword>
<feature type="transmembrane region" description="Helical" evidence="8">
    <location>
        <begin position="74"/>
        <end position="95"/>
    </location>
</feature>
<feature type="transmembrane region" description="Helical" evidence="8">
    <location>
        <begin position="214"/>
        <end position="234"/>
    </location>
</feature>
<reference evidence="11" key="1">
    <citation type="journal article" date="2019" name="Int. J. Syst. Evol. Microbiol.">
        <title>The Global Catalogue of Microorganisms (GCM) 10K type strain sequencing project: providing services to taxonomists for standard genome sequencing and annotation.</title>
        <authorList>
            <consortium name="The Broad Institute Genomics Platform"/>
            <consortium name="The Broad Institute Genome Sequencing Center for Infectious Disease"/>
            <person name="Wu L."/>
            <person name="Ma J."/>
        </authorList>
    </citation>
    <scope>NUCLEOTIDE SEQUENCE [LARGE SCALE GENOMIC DNA]</scope>
    <source>
        <strain evidence="11">KCTC 52039</strain>
    </source>
</reference>
<feature type="transmembrane region" description="Helical" evidence="8">
    <location>
        <begin position="37"/>
        <end position="54"/>
    </location>
</feature>
<dbReference type="PANTHER" id="PTHR22911">
    <property type="entry name" value="ACYL-MALONYL CONDENSING ENZYME-RELATED"/>
    <property type="match status" value="1"/>
</dbReference>
<dbReference type="InterPro" id="IPR000620">
    <property type="entry name" value="EamA_dom"/>
</dbReference>
<keyword evidence="3" id="KW-0813">Transport</keyword>
<evidence type="ECO:0000256" key="4">
    <source>
        <dbReference type="ARBA" id="ARBA00022475"/>
    </source>
</evidence>
<feature type="transmembrane region" description="Helical" evidence="8">
    <location>
        <begin position="268"/>
        <end position="286"/>
    </location>
</feature>
<dbReference type="RefSeq" id="WP_380071638.1">
    <property type="nucleotide sequence ID" value="NZ_JBHRTO010000001.1"/>
</dbReference>
<feature type="domain" description="EamA" evidence="9">
    <location>
        <begin position="6"/>
        <end position="141"/>
    </location>
</feature>
<evidence type="ECO:0000256" key="8">
    <source>
        <dbReference type="SAM" id="Phobius"/>
    </source>
</evidence>
<comment type="similarity">
    <text evidence="2">Belongs to the EamA transporter family.</text>
</comment>
<keyword evidence="4" id="KW-1003">Cell membrane</keyword>
<evidence type="ECO:0000259" key="9">
    <source>
        <dbReference type="Pfam" id="PF00892"/>
    </source>
</evidence>
<feature type="transmembrane region" description="Helical" evidence="8">
    <location>
        <begin position="7"/>
        <end position="25"/>
    </location>
</feature>
<dbReference type="EMBL" id="JBHRTO010000001">
    <property type="protein sequence ID" value="MFC3180013.1"/>
    <property type="molecule type" value="Genomic_DNA"/>
</dbReference>
<name>A0ABV7J1K7_9RHOB</name>
<comment type="subcellular location">
    <subcellularLocation>
        <location evidence="1">Cell membrane</location>
        <topology evidence="1">Multi-pass membrane protein</topology>
    </subcellularLocation>
</comment>
<proteinExistence type="inferred from homology"/>
<feature type="transmembrane region" description="Helical" evidence="8">
    <location>
        <begin position="241"/>
        <end position="262"/>
    </location>
</feature>
<keyword evidence="5 8" id="KW-0812">Transmembrane</keyword>
<protein>
    <submittedName>
        <fullName evidence="10">EamA family transporter RarD</fullName>
    </submittedName>
</protein>
<dbReference type="Pfam" id="PF00892">
    <property type="entry name" value="EamA"/>
    <property type="match status" value="1"/>
</dbReference>
<accession>A0ABV7J1K7</accession>
<evidence type="ECO:0000256" key="7">
    <source>
        <dbReference type="ARBA" id="ARBA00023136"/>
    </source>
</evidence>
<dbReference type="SUPFAM" id="SSF103481">
    <property type="entry name" value="Multidrug resistance efflux transporter EmrE"/>
    <property type="match status" value="2"/>
</dbReference>
<dbReference type="InterPro" id="IPR037185">
    <property type="entry name" value="EmrE-like"/>
</dbReference>
<comment type="caution">
    <text evidence="10">The sequence shown here is derived from an EMBL/GenBank/DDBJ whole genome shotgun (WGS) entry which is preliminary data.</text>
</comment>
<evidence type="ECO:0000256" key="6">
    <source>
        <dbReference type="ARBA" id="ARBA00022989"/>
    </source>
</evidence>
<evidence type="ECO:0000256" key="3">
    <source>
        <dbReference type="ARBA" id="ARBA00022448"/>
    </source>
</evidence>